<reference evidence="2" key="1">
    <citation type="submission" date="2015-10" db="EMBL/GenBank/DDBJ databases">
        <title>Draft Genome Sequences of 11 Lactococcus lactis subspecies cremoris strains.</title>
        <authorList>
            <person name="Wels M."/>
            <person name="Backus L."/>
            <person name="Boekhorst J."/>
            <person name="Dijkstra A."/>
            <person name="Beerthuizen M."/>
            <person name="Kelly W."/>
            <person name="Siezen R."/>
            <person name="Bachmann H."/>
            <person name="Van Hijum S."/>
        </authorList>
    </citation>
    <scope>NUCLEOTIDE SEQUENCE [LARGE SCALE GENOMIC DNA]</scope>
    <source>
        <strain evidence="2">KF282</strain>
    </source>
</reference>
<protein>
    <submittedName>
        <fullName evidence="1">Phage protein</fullName>
    </submittedName>
</protein>
<dbReference type="AlphaFoldDB" id="A0A0V8CZG2"/>
<evidence type="ECO:0000313" key="1">
    <source>
        <dbReference type="EMBL" id="KSU06710.1"/>
    </source>
</evidence>
<proteinExistence type="predicted"/>
<dbReference type="EMBL" id="LKLN01000021">
    <property type="protein sequence ID" value="KSU06710.1"/>
    <property type="molecule type" value="Genomic_DNA"/>
</dbReference>
<gene>
    <name evidence="1" type="ORF">KF282_0867</name>
</gene>
<comment type="caution">
    <text evidence="1">The sequence shown here is derived from an EMBL/GenBank/DDBJ whole genome shotgun (WGS) entry which is preliminary data.</text>
</comment>
<name>A0A0V8CZG2_LACLL</name>
<accession>A0A0V8CZG2</accession>
<dbReference type="RefSeq" id="WP_058219296.1">
    <property type="nucleotide sequence ID" value="NZ_LKLN01000021.1"/>
</dbReference>
<dbReference type="Proteomes" id="UP000053058">
    <property type="component" value="Unassembled WGS sequence"/>
</dbReference>
<sequence>MELQLVPLDNETGEVLQLNPEMLKKFDNSTLTNLLSATKGIDKLKKEAEKEVKKRLDEGQLFSRLSYSKQQYTRVLVMDNAAKMALIRKYGLDSVVPLTINQLEKKYGESVYEDIQPYIVENPKAQSIKWDA</sequence>
<evidence type="ECO:0000313" key="2">
    <source>
        <dbReference type="Proteomes" id="UP000053058"/>
    </source>
</evidence>
<dbReference type="PATRIC" id="fig|1360.105.peg.2617"/>
<organism evidence="1 2">
    <name type="scientific">Lactococcus lactis subsp. lactis</name>
    <name type="common">Streptococcus lactis</name>
    <dbReference type="NCBI Taxonomy" id="1360"/>
    <lineage>
        <taxon>Bacteria</taxon>
        <taxon>Bacillati</taxon>
        <taxon>Bacillota</taxon>
        <taxon>Bacilli</taxon>
        <taxon>Lactobacillales</taxon>
        <taxon>Streptococcaceae</taxon>
        <taxon>Lactococcus</taxon>
    </lineage>
</organism>